<evidence type="ECO:0000313" key="1">
    <source>
        <dbReference type="EMBL" id="GIJ72481.1"/>
    </source>
</evidence>
<dbReference type="EMBL" id="BOPH01000102">
    <property type="protein sequence ID" value="GIJ72481.1"/>
    <property type="molecule type" value="Genomic_DNA"/>
</dbReference>
<organism evidence="1 2">
    <name type="scientific">Virgisporangium ochraceum</name>
    <dbReference type="NCBI Taxonomy" id="65505"/>
    <lineage>
        <taxon>Bacteria</taxon>
        <taxon>Bacillati</taxon>
        <taxon>Actinomycetota</taxon>
        <taxon>Actinomycetes</taxon>
        <taxon>Micromonosporales</taxon>
        <taxon>Micromonosporaceae</taxon>
        <taxon>Virgisporangium</taxon>
    </lineage>
</organism>
<name>A0A8J3ZZJ8_9ACTN</name>
<sequence length="50" mass="5712">MASSSFVNRVLAFFRSPQGRRLVDQGRRQLSQPGNRSKLQALLAKLRGRR</sequence>
<reference evidence="1" key="1">
    <citation type="submission" date="2021-01" db="EMBL/GenBank/DDBJ databases">
        <title>Whole genome shotgun sequence of Virgisporangium ochraceum NBRC 16418.</title>
        <authorList>
            <person name="Komaki H."/>
            <person name="Tamura T."/>
        </authorList>
    </citation>
    <scope>NUCLEOTIDE SEQUENCE</scope>
    <source>
        <strain evidence="1">NBRC 16418</strain>
    </source>
</reference>
<dbReference type="RefSeq" id="WP_203932341.1">
    <property type="nucleotide sequence ID" value="NZ_BOPH01000102.1"/>
</dbReference>
<accession>A0A8J3ZZJ8</accession>
<proteinExistence type="predicted"/>
<dbReference type="AlphaFoldDB" id="A0A8J3ZZJ8"/>
<gene>
    <name evidence="1" type="ORF">Voc01_073980</name>
</gene>
<dbReference type="Proteomes" id="UP000635606">
    <property type="component" value="Unassembled WGS sequence"/>
</dbReference>
<keyword evidence="2" id="KW-1185">Reference proteome</keyword>
<comment type="caution">
    <text evidence="1">The sequence shown here is derived from an EMBL/GenBank/DDBJ whole genome shotgun (WGS) entry which is preliminary data.</text>
</comment>
<protein>
    <submittedName>
        <fullName evidence="1">Uncharacterized protein</fullName>
    </submittedName>
</protein>
<evidence type="ECO:0000313" key="2">
    <source>
        <dbReference type="Proteomes" id="UP000635606"/>
    </source>
</evidence>